<protein>
    <submittedName>
        <fullName evidence="2">Uncharacterized protein</fullName>
    </submittedName>
</protein>
<feature type="compositionally biased region" description="Basic residues" evidence="1">
    <location>
        <begin position="36"/>
        <end position="47"/>
    </location>
</feature>
<reference evidence="2" key="1">
    <citation type="journal article" date="2015" name="Genom Data">
        <title>Genome sequences of six Phytophthora species associated with forests in New Zealand.</title>
        <authorList>
            <person name="Studholme D.J."/>
            <person name="McDougal R.L."/>
            <person name="Sambles C."/>
            <person name="Hansen E."/>
            <person name="Hardy G."/>
            <person name="Grant M."/>
            <person name="Ganley R.J."/>
            <person name="Williams N.M."/>
        </authorList>
    </citation>
    <scope>NUCLEOTIDE SEQUENCE</scope>
    <source>
        <strain evidence="2">NZFS 3630</strain>
    </source>
</reference>
<feature type="compositionally biased region" description="Polar residues" evidence="1">
    <location>
        <begin position="15"/>
        <end position="29"/>
    </location>
</feature>
<comment type="caution">
    <text evidence="2">The sequence shown here is derived from an EMBL/GenBank/DDBJ whole genome shotgun (WGS) entry which is preliminary data.</text>
</comment>
<dbReference type="AlphaFoldDB" id="A0A921S8X2"/>
<organism evidence="2 3">
    <name type="scientific">Phytophthora kernoviae</name>
    <dbReference type="NCBI Taxonomy" id="325452"/>
    <lineage>
        <taxon>Eukaryota</taxon>
        <taxon>Sar</taxon>
        <taxon>Stramenopiles</taxon>
        <taxon>Oomycota</taxon>
        <taxon>Peronosporomycetes</taxon>
        <taxon>Peronosporales</taxon>
        <taxon>Peronosporaceae</taxon>
        <taxon>Phytophthora</taxon>
    </lineage>
</organism>
<reference evidence="2" key="2">
    <citation type="submission" date="2020-06" db="EMBL/GenBank/DDBJ databases">
        <authorList>
            <person name="Studholme D.J."/>
        </authorList>
    </citation>
    <scope>NUCLEOTIDE SEQUENCE</scope>
    <source>
        <strain evidence="2">NZFS 3630</strain>
    </source>
</reference>
<evidence type="ECO:0000313" key="3">
    <source>
        <dbReference type="Proteomes" id="UP000792063"/>
    </source>
</evidence>
<dbReference type="EMBL" id="JPWU03001162">
    <property type="protein sequence ID" value="KAG2502786.1"/>
    <property type="molecule type" value="Genomic_DNA"/>
</dbReference>
<feature type="region of interest" description="Disordered" evidence="1">
    <location>
        <begin position="1"/>
        <end position="49"/>
    </location>
</feature>
<sequence length="317" mass="35695">MVTKALLGPDPLPTELNTLKHTRDGNNSSECDRPKCTKKKKSAKKRRTTYDIRKQQKSELVLDVTELHKQLGDLKQCILIHQGEASKSVQYTEAGNLVMKEYIHDQHVTIARLQAMLASHSQQNICALHSTQTIIRLGTDKVERRQTLLGLKDRKLREAEQFITVRCQGLDPTSSYSQEDRHESLGDGLSVVRFDNAPFRGVSVKDVFDAMIYSVQNVEAIISEMFGSITIREDSDFSDTELSQMRLVVSTAHGAIVESNSVIFSEIIEAADGDYGLIVADFVDDDKLYPYRSDERFVHDGPAQSLSIQSYISRKMI</sequence>
<proteinExistence type="predicted"/>
<evidence type="ECO:0000256" key="1">
    <source>
        <dbReference type="SAM" id="MobiDB-lite"/>
    </source>
</evidence>
<gene>
    <name evidence="2" type="ORF">JM18_009574</name>
</gene>
<dbReference type="Proteomes" id="UP000792063">
    <property type="component" value="Unassembled WGS sequence"/>
</dbReference>
<name>A0A921S8X2_9STRA</name>
<accession>A0A921S8X2</accession>
<evidence type="ECO:0000313" key="2">
    <source>
        <dbReference type="EMBL" id="KAG2502786.1"/>
    </source>
</evidence>